<dbReference type="AlphaFoldDB" id="A0A1C4XQQ8"/>
<evidence type="ECO:0000313" key="4">
    <source>
        <dbReference type="Proteomes" id="UP000199375"/>
    </source>
</evidence>
<reference evidence="3 4" key="1">
    <citation type="submission" date="2016-06" db="EMBL/GenBank/DDBJ databases">
        <authorList>
            <person name="Kjaerup R.B."/>
            <person name="Dalgaard T.S."/>
            <person name="Juul-Madsen H.R."/>
        </authorList>
    </citation>
    <scope>NUCLEOTIDE SEQUENCE [LARGE SCALE GENOMIC DNA]</scope>
    <source>
        <strain evidence="3 4">DSM 45626</strain>
    </source>
</reference>
<feature type="compositionally biased region" description="Basic and acidic residues" evidence="1">
    <location>
        <begin position="1"/>
        <end position="10"/>
    </location>
</feature>
<feature type="region of interest" description="Disordered" evidence="1">
    <location>
        <begin position="1"/>
        <end position="20"/>
    </location>
</feature>
<keyword evidence="2" id="KW-1133">Transmembrane helix</keyword>
<evidence type="ECO:0000256" key="2">
    <source>
        <dbReference type="SAM" id="Phobius"/>
    </source>
</evidence>
<keyword evidence="2" id="KW-0812">Transmembrane</keyword>
<proteinExistence type="predicted"/>
<dbReference type="Proteomes" id="UP000199375">
    <property type="component" value="Unassembled WGS sequence"/>
</dbReference>
<sequence>MPGSEHDAYRRPGVAPPVPAPVVEVTGDPVPEPPAPAWPRGVRLMVAAAVVVLALGAGAVAVTLANPDRLGVAFSGGRPDVGSTVPLAAEPGGGGASADGRVLTAPLAGRTRASFELVDGLTTFDLRIDDLGEDLYRIASPADGGVDPRPELVGDRMRLRMAPSGRRGPAVAEVVLNSRVTWRLRLAGGVTEQVLDLTRGRLAGLELAAGATRVDLRLPRVVGTLTVRLTGGINQLVVRVPGALPTRVRSGAGAGAVTVYDRHRQGVAAGAVISSPDWDRRADRVYVDMVAGANTVTVEGA</sequence>
<gene>
    <name evidence="3" type="ORF">GA0070558_128116</name>
</gene>
<accession>A0A1C4XQQ8</accession>
<dbReference type="EMBL" id="FMCW01000028">
    <property type="protein sequence ID" value="SCF10860.1"/>
    <property type="molecule type" value="Genomic_DNA"/>
</dbReference>
<organism evidence="3 4">
    <name type="scientific">Micromonospora haikouensis</name>
    <dbReference type="NCBI Taxonomy" id="686309"/>
    <lineage>
        <taxon>Bacteria</taxon>
        <taxon>Bacillati</taxon>
        <taxon>Actinomycetota</taxon>
        <taxon>Actinomycetes</taxon>
        <taxon>Micromonosporales</taxon>
        <taxon>Micromonosporaceae</taxon>
        <taxon>Micromonospora</taxon>
    </lineage>
</organism>
<evidence type="ECO:0000256" key="1">
    <source>
        <dbReference type="SAM" id="MobiDB-lite"/>
    </source>
</evidence>
<keyword evidence="2" id="KW-0472">Membrane</keyword>
<protein>
    <submittedName>
        <fullName evidence="3">Uncharacterized protein</fullName>
    </submittedName>
</protein>
<feature type="transmembrane region" description="Helical" evidence="2">
    <location>
        <begin position="44"/>
        <end position="65"/>
    </location>
</feature>
<name>A0A1C4XQQ8_9ACTN</name>
<evidence type="ECO:0000313" key="3">
    <source>
        <dbReference type="EMBL" id="SCF10860.1"/>
    </source>
</evidence>